<keyword evidence="1" id="KW-0456">Lyase</keyword>
<reference evidence="3 4" key="1">
    <citation type="submission" date="2020-09" db="EMBL/GenBank/DDBJ databases">
        <title>Novel species in genus Gordonia.</title>
        <authorList>
            <person name="Zhang G."/>
        </authorList>
    </citation>
    <scope>NUCLEOTIDE SEQUENCE [LARGE SCALE GENOMIC DNA]</scope>
    <source>
        <strain evidence="3 4">ON-33</strain>
    </source>
</reference>
<accession>A0ABR7W773</accession>
<dbReference type="RefSeq" id="WP_190265610.1">
    <property type="nucleotide sequence ID" value="NZ_BAABAD010000003.1"/>
</dbReference>
<organism evidence="3 4">
    <name type="scientific">Gordonia hankookensis</name>
    <dbReference type="NCBI Taxonomy" id="589403"/>
    <lineage>
        <taxon>Bacteria</taxon>
        <taxon>Bacillati</taxon>
        <taxon>Actinomycetota</taxon>
        <taxon>Actinomycetes</taxon>
        <taxon>Mycobacteriales</taxon>
        <taxon>Gordoniaceae</taxon>
        <taxon>Gordonia</taxon>
    </lineage>
</organism>
<keyword evidence="4" id="KW-1185">Reference proteome</keyword>
<gene>
    <name evidence="3" type="ORF">IDF66_02535</name>
</gene>
<dbReference type="EMBL" id="JACWMS010000001">
    <property type="protein sequence ID" value="MBD1318450.1"/>
    <property type="molecule type" value="Genomic_DNA"/>
</dbReference>
<dbReference type="Proteomes" id="UP000602395">
    <property type="component" value="Unassembled WGS sequence"/>
</dbReference>
<evidence type="ECO:0000259" key="2">
    <source>
        <dbReference type="Pfam" id="PF04909"/>
    </source>
</evidence>
<dbReference type="PANTHER" id="PTHR21240">
    <property type="entry name" value="2-AMINO-3-CARBOXYLMUCONATE-6-SEMIALDEHYDE DECARBOXYLASE"/>
    <property type="match status" value="1"/>
</dbReference>
<protein>
    <submittedName>
        <fullName evidence="3">Amidohydrolase family protein</fullName>
    </submittedName>
</protein>
<dbReference type="SUPFAM" id="SSF51556">
    <property type="entry name" value="Metallo-dependent hydrolases"/>
    <property type="match status" value="1"/>
</dbReference>
<evidence type="ECO:0000313" key="3">
    <source>
        <dbReference type="EMBL" id="MBD1318450.1"/>
    </source>
</evidence>
<name>A0ABR7W773_9ACTN</name>
<proteinExistence type="predicted"/>
<dbReference type="PANTHER" id="PTHR21240:SF28">
    <property type="entry name" value="ISO-OROTATE DECARBOXYLASE (EUROFUNG)"/>
    <property type="match status" value="1"/>
</dbReference>
<dbReference type="InterPro" id="IPR032466">
    <property type="entry name" value="Metal_Hydrolase"/>
</dbReference>
<dbReference type="InterPro" id="IPR032465">
    <property type="entry name" value="ACMSD"/>
</dbReference>
<sequence>MSTGVHEEAGRLRIDSRARTSGTEVTYDRPVDCDNHYYETIDAFTRHLDAAFTHRGIEVISRGTHTELLAGGTLFEFVPNPTFDPVVVPGCLDLLFRGQVPDGVDPRSLMAVEPLHPAYQDRDVRINTIARQEMSAAILLPTLACGVEEALKDDIPALMASITAFNRWLDDEWGYAYRGRIFAAPMLSFADPDDAVREIDRLVERDVRVVYVRPAPVPAGHGTGRSLGDKVFDKVWARLADADVGVAFHLSDSGYNGTVARAWGAPDRFVPFRNPSVLATIVVADRAIHDTVASLVVDGVFERHPTLRVASIENGSDWLALLLKRLRKQANQTPWSFVEDPLDTLRRHVWVSPYYEEDIGALADLIGIERVMFGSDWPHGEGLSEPTDFENELGEFDDQEVDQIMRTNVLDFLGIAV</sequence>
<dbReference type="Pfam" id="PF04909">
    <property type="entry name" value="Amidohydro_2"/>
    <property type="match status" value="1"/>
</dbReference>
<comment type="caution">
    <text evidence="3">The sequence shown here is derived from an EMBL/GenBank/DDBJ whole genome shotgun (WGS) entry which is preliminary data.</text>
</comment>
<feature type="domain" description="Amidohydrolase-related" evidence="2">
    <location>
        <begin position="159"/>
        <end position="414"/>
    </location>
</feature>
<evidence type="ECO:0000256" key="1">
    <source>
        <dbReference type="ARBA" id="ARBA00023239"/>
    </source>
</evidence>
<dbReference type="InterPro" id="IPR006680">
    <property type="entry name" value="Amidohydro-rel"/>
</dbReference>
<dbReference type="Gene3D" id="3.20.20.140">
    <property type="entry name" value="Metal-dependent hydrolases"/>
    <property type="match status" value="1"/>
</dbReference>
<evidence type="ECO:0000313" key="4">
    <source>
        <dbReference type="Proteomes" id="UP000602395"/>
    </source>
</evidence>